<dbReference type="AlphaFoldDB" id="A0A1F5F525"/>
<dbReference type="GO" id="GO:0003700">
    <property type="term" value="F:DNA-binding transcription factor activity"/>
    <property type="evidence" value="ECO:0007669"/>
    <property type="project" value="InterPro"/>
</dbReference>
<dbReference type="InterPro" id="IPR036390">
    <property type="entry name" value="WH_DNA-bd_sf"/>
</dbReference>
<dbReference type="SMART" id="SM00746">
    <property type="entry name" value="TRASH"/>
    <property type="match status" value="1"/>
</dbReference>
<proteinExistence type="predicted"/>
<accession>A0A1F5F525</accession>
<dbReference type="NCBIfam" id="NF033788">
    <property type="entry name" value="HTH_metalloreg"/>
    <property type="match status" value="1"/>
</dbReference>
<evidence type="ECO:0000259" key="4">
    <source>
        <dbReference type="PROSITE" id="PS50987"/>
    </source>
</evidence>
<name>A0A1F5F525_9BACT</name>
<dbReference type="PANTHER" id="PTHR43132:SF2">
    <property type="entry name" value="ARSENICAL RESISTANCE OPERON REPRESSOR ARSR-RELATED"/>
    <property type="match status" value="1"/>
</dbReference>
<evidence type="ECO:0000256" key="2">
    <source>
        <dbReference type="ARBA" id="ARBA00023125"/>
    </source>
</evidence>
<dbReference type="Pfam" id="PF04945">
    <property type="entry name" value="YHS"/>
    <property type="match status" value="1"/>
</dbReference>
<dbReference type="InterPro" id="IPR051011">
    <property type="entry name" value="Metal_resp_trans_reg"/>
</dbReference>
<keyword evidence="2" id="KW-0238">DNA-binding</keyword>
<sequence length="148" mass="16672">MTSRIFIKQANLVKALSHPSRLELIHLLRSRALTVSQMAKMLGKRQAYVSQHLLILKRAKVTASTRHGKEIYYEVADPHISTVCDSLFSLVHQTPLSASPEPIVVDPVCKMELTPSRASYTGQYNGVRYYFCGRGCIRQFKSQHGVLV</sequence>
<keyword evidence="1" id="KW-0805">Transcription regulation</keyword>
<dbReference type="InterPro" id="IPR011991">
    <property type="entry name" value="ArsR-like_HTH"/>
</dbReference>
<dbReference type="GO" id="GO:0003677">
    <property type="term" value="F:DNA binding"/>
    <property type="evidence" value="ECO:0007669"/>
    <property type="project" value="UniProtKB-KW"/>
</dbReference>
<evidence type="ECO:0000256" key="1">
    <source>
        <dbReference type="ARBA" id="ARBA00023015"/>
    </source>
</evidence>
<evidence type="ECO:0000256" key="3">
    <source>
        <dbReference type="ARBA" id="ARBA00023163"/>
    </source>
</evidence>
<feature type="domain" description="HTH arsR-type" evidence="4">
    <location>
        <begin position="1"/>
        <end position="95"/>
    </location>
</feature>
<dbReference type="SMART" id="SM00418">
    <property type="entry name" value="HTH_ARSR"/>
    <property type="match status" value="1"/>
</dbReference>
<dbReference type="PANTHER" id="PTHR43132">
    <property type="entry name" value="ARSENICAL RESISTANCE OPERON REPRESSOR ARSR-RELATED"/>
    <property type="match status" value="1"/>
</dbReference>
<dbReference type="Proteomes" id="UP000176191">
    <property type="component" value="Unassembled WGS sequence"/>
</dbReference>
<dbReference type="InterPro" id="IPR011017">
    <property type="entry name" value="TRASH_dom"/>
</dbReference>
<gene>
    <name evidence="5" type="ORF">A2228_02485</name>
</gene>
<protein>
    <recommendedName>
        <fullName evidence="4">HTH arsR-type domain-containing protein</fullName>
    </recommendedName>
</protein>
<evidence type="ECO:0000313" key="5">
    <source>
        <dbReference type="EMBL" id="OGD74747.1"/>
    </source>
</evidence>
<dbReference type="InterPro" id="IPR036388">
    <property type="entry name" value="WH-like_DNA-bd_sf"/>
</dbReference>
<dbReference type="PRINTS" id="PR00778">
    <property type="entry name" value="HTHARSR"/>
</dbReference>
<dbReference type="InterPro" id="IPR001845">
    <property type="entry name" value="HTH_ArsR_DNA-bd_dom"/>
</dbReference>
<dbReference type="EMBL" id="MFAK01000027">
    <property type="protein sequence ID" value="OGD74747.1"/>
    <property type="molecule type" value="Genomic_DNA"/>
</dbReference>
<dbReference type="SUPFAM" id="SSF46785">
    <property type="entry name" value="Winged helix' DNA-binding domain"/>
    <property type="match status" value="1"/>
</dbReference>
<dbReference type="CDD" id="cd00090">
    <property type="entry name" value="HTH_ARSR"/>
    <property type="match status" value="1"/>
</dbReference>
<comment type="caution">
    <text evidence="5">The sequence shown here is derived from an EMBL/GenBank/DDBJ whole genome shotgun (WGS) entry which is preliminary data.</text>
</comment>
<keyword evidence="3" id="KW-0804">Transcription</keyword>
<dbReference type="PROSITE" id="PS50987">
    <property type="entry name" value="HTH_ARSR_2"/>
    <property type="match status" value="1"/>
</dbReference>
<dbReference type="InterPro" id="IPR007029">
    <property type="entry name" value="YHS_dom"/>
</dbReference>
<evidence type="ECO:0000313" key="6">
    <source>
        <dbReference type="Proteomes" id="UP000176191"/>
    </source>
</evidence>
<dbReference type="Pfam" id="PF01022">
    <property type="entry name" value="HTH_5"/>
    <property type="match status" value="1"/>
</dbReference>
<organism evidence="5 6">
    <name type="scientific">Candidatus Collierbacteria bacterium RIFOXYA2_FULL_46_10</name>
    <dbReference type="NCBI Taxonomy" id="1817726"/>
    <lineage>
        <taxon>Bacteria</taxon>
        <taxon>Candidatus Collieribacteriota</taxon>
    </lineage>
</organism>
<reference evidence="5 6" key="1">
    <citation type="journal article" date="2016" name="Nat. Commun.">
        <title>Thousands of microbial genomes shed light on interconnected biogeochemical processes in an aquifer system.</title>
        <authorList>
            <person name="Anantharaman K."/>
            <person name="Brown C.T."/>
            <person name="Hug L.A."/>
            <person name="Sharon I."/>
            <person name="Castelle C.J."/>
            <person name="Probst A.J."/>
            <person name="Thomas B.C."/>
            <person name="Singh A."/>
            <person name="Wilkins M.J."/>
            <person name="Karaoz U."/>
            <person name="Brodie E.L."/>
            <person name="Williams K.H."/>
            <person name="Hubbard S.S."/>
            <person name="Banfield J.F."/>
        </authorList>
    </citation>
    <scope>NUCLEOTIDE SEQUENCE [LARGE SCALE GENOMIC DNA]</scope>
</reference>
<dbReference type="Gene3D" id="1.10.10.10">
    <property type="entry name" value="Winged helix-like DNA-binding domain superfamily/Winged helix DNA-binding domain"/>
    <property type="match status" value="1"/>
</dbReference>